<keyword evidence="4 6" id="KW-1133">Transmembrane helix</keyword>
<evidence type="ECO:0000313" key="9">
    <source>
        <dbReference type="EMBL" id="KUI54991.1"/>
    </source>
</evidence>
<evidence type="ECO:0000256" key="3">
    <source>
        <dbReference type="ARBA" id="ARBA00022692"/>
    </source>
</evidence>
<evidence type="ECO:0000256" key="7">
    <source>
        <dbReference type="SAM" id="SignalP"/>
    </source>
</evidence>
<dbReference type="InterPro" id="IPR027379">
    <property type="entry name" value="CLS_N"/>
</dbReference>
<organism evidence="9 10">
    <name type="scientific">Cytospora mali</name>
    <name type="common">Apple Valsa canker fungus</name>
    <name type="synonym">Valsa mali</name>
    <dbReference type="NCBI Taxonomy" id="578113"/>
    <lineage>
        <taxon>Eukaryota</taxon>
        <taxon>Fungi</taxon>
        <taxon>Dikarya</taxon>
        <taxon>Ascomycota</taxon>
        <taxon>Pezizomycotina</taxon>
        <taxon>Sordariomycetes</taxon>
        <taxon>Sordariomycetidae</taxon>
        <taxon>Diaporthales</taxon>
        <taxon>Cytosporaceae</taxon>
        <taxon>Cytospora</taxon>
    </lineage>
</organism>
<dbReference type="EMBL" id="KN714677">
    <property type="protein sequence ID" value="KUI54991.1"/>
    <property type="molecule type" value="Genomic_DNA"/>
</dbReference>
<feature type="transmembrane region" description="Helical" evidence="6">
    <location>
        <begin position="70"/>
        <end position="91"/>
    </location>
</feature>
<sequence length="107" mass="11683">MFQYAFALFLQLCLATIAIAAPVAQDITASTANNSWQYGTGGGVIGFIVLILDIIVFIEVLKSNRPPASKVLWCLVVFLFPIVGMVVYWLFSNRGEHNSGGSYEPLP</sequence>
<feature type="signal peptide" evidence="7">
    <location>
        <begin position="1"/>
        <end position="20"/>
    </location>
</feature>
<evidence type="ECO:0000313" key="10">
    <source>
        <dbReference type="Proteomes" id="UP000078576"/>
    </source>
</evidence>
<evidence type="ECO:0000256" key="2">
    <source>
        <dbReference type="ARBA" id="ARBA00022475"/>
    </source>
</evidence>
<feature type="transmembrane region" description="Helical" evidence="6">
    <location>
        <begin position="36"/>
        <end position="58"/>
    </location>
</feature>
<feature type="domain" description="Cardiolipin synthase N-terminal" evidence="8">
    <location>
        <begin position="51"/>
        <end position="92"/>
    </location>
</feature>
<keyword evidence="5 6" id="KW-0472">Membrane</keyword>
<evidence type="ECO:0000256" key="4">
    <source>
        <dbReference type="ARBA" id="ARBA00022989"/>
    </source>
</evidence>
<dbReference type="GO" id="GO:0005886">
    <property type="term" value="C:plasma membrane"/>
    <property type="evidence" value="ECO:0007669"/>
    <property type="project" value="UniProtKB-SubCell"/>
</dbReference>
<evidence type="ECO:0000256" key="1">
    <source>
        <dbReference type="ARBA" id="ARBA00004651"/>
    </source>
</evidence>
<dbReference type="Proteomes" id="UP000078576">
    <property type="component" value="Unassembled WGS sequence"/>
</dbReference>
<evidence type="ECO:0000256" key="6">
    <source>
        <dbReference type="SAM" id="Phobius"/>
    </source>
</evidence>
<keyword evidence="10" id="KW-1185">Reference proteome</keyword>
<feature type="chain" id="PRO_5008265837" evidence="7">
    <location>
        <begin position="21"/>
        <end position="107"/>
    </location>
</feature>
<keyword evidence="3 6" id="KW-0812">Transmembrane</keyword>
<proteinExistence type="predicted"/>
<dbReference type="AlphaFoldDB" id="A0A194UTP3"/>
<protein>
    <submittedName>
        <fullName evidence="9">Cardiolipin synthase</fullName>
    </submittedName>
</protein>
<gene>
    <name evidence="9" type="ORF">VP1G_02398</name>
</gene>
<reference evidence="10" key="1">
    <citation type="submission" date="2014-12" db="EMBL/GenBank/DDBJ databases">
        <title>Genome Sequence of Valsa Canker Pathogens Uncovers a Specific Adaption of Colonization on Woody Bark.</title>
        <authorList>
            <person name="Yin Z."/>
            <person name="Liu H."/>
            <person name="Gao X."/>
            <person name="Li Z."/>
            <person name="Song N."/>
            <person name="Ke X."/>
            <person name="Dai Q."/>
            <person name="Wu Y."/>
            <person name="Sun Y."/>
            <person name="Xu J.-R."/>
            <person name="Kang Z.K."/>
            <person name="Wang L."/>
            <person name="Huang L."/>
        </authorList>
    </citation>
    <scope>NUCLEOTIDE SEQUENCE [LARGE SCALE GENOMIC DNA]</scope>
    <source>
        <strain evidence="10">SXYL134</strain>
    </source>
</reference>
<name>A0A194UTP3_CYTMA</name>
<keyword evidence="7" id="KW-0732">Signal</keyword>
<comment type="subcellular location">
    <subcellularLocation>
        <location evidence="1">Cell membrane</location>
        <topology evidence="1">Multi-pass membrane protein</topology>
    </subcellularLocation>
</comment>
<evidence type="ECO:0000256" key="5">
    <source>
        <dbReference type="ARBA" id="ARBA00023136"/>
    </source>
</evidence>
<evidence type="ECO:0000259" key="8">
    <source>
        <dbReference type="Pfam" id="PF13396"/>
    </source>
</evidence>
<dbReference type="OrthoDB" id="5193244at2759"/>
<keyword evidence="2" id="KW-1003">Cell membrane</keyword>
<accession>A0A194UTP3</accession>
<dbReference type="Pfam" id="PF13396">
    <property type="entry name" value="PLDc_N"/>
    <property type="match status" value="1"/>
</dbReference>